<gene>
    <name evidence="3" type="ORF">CNF02_12110</name>
</gene>
<organism evidence="3 4">
    <name type="scientific">OM182 bacterium MED-G28</name>
    <dbReference type="NCBI Taxonomy" id="1986256"/>
    <lineage>
        <taxon>Bacteria</taxon>
        <taxon>Pseudomonadati</taxon>
        <taxon>Pseudomonadota</taxon>
        <taxon>Gammaproteobacteria</taxon>
        <taxon>OMG group</taxon>
        <taxon>OM182 clade</taxon>
    </lineage>
</organism>
<keyword evidence="1" id="KW-1133">Transmembrane helix</keyword>
<dbReference type="PANTHER" id="PTHR40407">
    <property type="entry name" value="MEMBRANE PROTEIN-LIKE PROTEIN"/>
    <property type="match status" value="1"/>
</dbReference>
<feature type="transmembrane region" description="Helical" evidence="1">
    <location>
        <begin position="203"/>
        <end position="221"/>
    </location>
</feature>
<dbReference type="Proteomes" id="UP000219329">
    <property type="component" value="Unassembled WGS sequence"/>
</dbReference>
<dbReference type="EMBL" id="NTJZ01000017">
    <property type="protein sequence ID" value="PDH32397.1"/>
    <property type="molecule type" value="Genomic_DNA"/>
</dbReference>
<evidence type="ECO:0000313" key="3">
    <source>
        <dbReference type="EMBL" id="PDH32397.1"/>
    </source>
</evidence>
<keyword evidence="1" id="KW-0812">Transmembrane</keyword>
<feature type="transmembrane region" description="Helical" evidence="1">
    <location>
        <begin position="319"/>
        <end position="339"/>
    </location>
</feature>
<proteinExistence type="predicted"/>
<dbReference type="Pfam" id="PF07786">
    <property type="entry name" value="HGSNAT_cat"/>
    <property type="match status" value="1"/>
</dbReference>
<dbReference type="InterPro" id="IPR012429">
    <property type="entry name" value="HGSNAT_cat"/>
</dbReference>
<feature type="transmembrane region" description="Helical" evidence="1">
    <location>
        <begin position="281"/>
        <end position="298"/>
    </location>
</feature>
<reference evidence="3 4" key="1">
    <citation type="submission" date="2017-08" db="EMBL/GenBank/DDBJ databases">
        <title>Fine stratification of microbial communities through a metagenomic profile of the photic zone.</title>
        <authorList>
            <person name="Haro-Moreno J.M."/>
            <person name="Lopez-Perez M."/>
            <person name="De La Torre J."/>
            <person name="Picazo A."/>
            <person name="Camacho A."/>
            <person name="Rodriguez-Valera F."/>
        </authorList>
    </citation>
    <scope>NUCLEOTIDE SEQUENCE [LARGE SCALE GENOMIC DNA]</scope>
    <source>
        <strain evidence="3">MED-G28</strain>
    </source>
</reference>
<feature type="transmembrane region" description="Helical" evidence="1">
    <location>
        <begin position="152"/>
        <end position="169"/>
    </location>
</feature>
<evidence type="ECO:0000256" key="1">
    <source>
        <dbReference type="SAM" id="Phobius"/>
    </source>
</evidence>
<feature type="transmembrane region" description="Helical" evidence="1">
    <location>
        <begin position="125"/>
        <end position="147"/>
    </location>
</feature>
<feature type="domain" description="Heparan-alpha-glucosaminide N-acetyltransferase catalytic" evidence="2">
    <location>
        <begin position="17"/>
        <end position="233"/>
    </location>
</feature>
<keyword evidence="1" id="KW-0472">Membrane</keyword>
<feature type="transmembrane region" description="Helical" evidence="1">
    <location>
        <begin position="233"/>
        <end position="253"/>
    </location>
</feature>
<feature type="transmembrane region" description="Helical" evidence="1">
    <location>
        <begin position="345"/>
        <end position="368"/>
    </location>
</feature>
<feature type="transmembrane region" description="Helical" evidence="1">
    <location>
        <begin position="98"/>
        <end position="119"/>
    </location>
</feature>
<sequence length="389" mass="44565">MSQENRASDDDPSSINRLKSIDALRGFVMVIMLIDHVRETFYLHQQVSDPVDIFVTSPELFYTRMISSICAPVFIWLTGLSAWLYSQKHSKIETSKFLLKRGAFLVLLELTLIVFLWAGKYPPDMFFLQVIWCIGLCMIALSGLIFVPPQMLLVIGIVIVAGHNILDGFKLGEDSPFYIIWAIAYQREIIDFYFITARTSYPVLPWIGVIVLGFLAGPWFSNNASPENRQTKMFTFGLIGLILFSVIRFLNFYGDSPWINTGEFSTTLMSFLSLTKYPPSFMFNLSMLSLGLLFLALFEKNQNSKFTLIMSHFGAAPMFFYALHLAVLKLLYVAAFSVYGPSDGVYLAFPSVGYIWFMFAILAFILYFPTRWFAEYKQANKHIGWLKYF</sequence>
<protein>
    <recommendedName>
        <fullName evidence="2">Heparan-alpha-glucosaminide N-acetyltransferase catalytic domain-containing protein</fullName>
    </recommendedName>
</protein>
<accession>A0A2A5W7Y3</accession>
<dbReference type="PANTHER" id="PTHR40407:SF1">
    <property type="entry name" value="HEPARAN-ALPHA-GLUCOSAMINIDE N-ACETYLTRANSFERASE CATALYTIC DOMAIN-CONTAINING PROTEIN"/>
    <property type="match status" value="1"/>
</dbReference>
<dbReference type="AlphaFoldDB" id="A0A2A5W7Y3"/>
<feature type="transmembrane region" description="Helical" evidence="1">
    <location>
        <begin position="65"/>
        <end position="86"/>
    </location>
</feature>
<comment type="caution">
    <text evidence="3">The sequence shown here is derived from an EMBL/GenBank/DDBJ whole genome shotgun (WGS) entry which is preliminary data.</text>
</comment>
<evidence type="ECO:0000259" key="2">
    <source>
        <dbReference type="Pfam" id="PF07786"/>
    </source>
</evidence>
<evidence type="ECO:0000313" key="4">
    <source>
        <dbReference type="Proteomes" id="UP000219329"/>
    </source>
</evidence>
<name>A0A2A5W7Y3_9GAMM</name>